<sequence length="1078" mass="116697">MSTAPVLLFCVFLLYTEDVVAEQCWQGATFSNTIISPNLKSSSILRVPDVSSLIHCAEACCDLPGCDLAWYFEHRCYVLSCQRKENCQPKQRPGTDSYVAFLQHGPPQTLVLQSLVRGQPYPGRWRPLLRPKGAEALKDLGLFDGVHGFDDSALAEIDYPEGYRSSEDGDGIKSSNLVGSKTELKESSGYLDWPSVPGREGLNLSEAGGNRGEKESPQDSLQNPTKSSLFLGSSSPGNLDAVSAPPTDFGPTLRSPVSVPEGLNDSDVSQNVSSSSLETTPLLQNTSADPTSQSQMGTPLPTEYLPPVSITPASTATSQPGRTLLVSVGEPVEVTLPRNSVELNASVISEPQSKISYAYEWSLISYPTDHQGEMEGKHSKSVRLSGLSTGLYAVKVSVTGDSAYGDGFVNVTVNAAAHVNQPPRAIASPESQEVTLPAGSVFIDGSQSTDDDRVASYHWEEVASPLRKLKASADTDILCLSDLEPGNYTFRLTVVDSDGVTDSTLATVRAIRPVDLLPPVANAGPNQTLTLPLNHVTLSGSESSDDHAIAGYSWTLCPSSQGKDPTMQGVRTPLLQLSDLQEGKYTFQLTVTDTEGQQASSNVTVLVQPEKNMGPSAVVGPDRLLTLPVNSIRLDGSNSTDDRGIVTFHWEAISGPPGMKIDDADKAVAVATALGAGSSIFRLTVTDQQGVADSASLTVTVTEALNLPPVAHASGSHTLILPNNSLVLRGSVSSADPANVSYLWIRDGQSPAAGDVLYGSERQASLHLANLVEGTYLFQLCVTDSQRRTSMATATVEVRPDPHRRDEVELELQVAVSQVSQQQRDTVVRQLAALLHVLDSDISVRGLQAQSDVSTAMRFWVRGRDGPMPGPQLTRLLRSLLLRQKTDFLLFRALRVDTTTSISQQAEFPPPPTSVVCGAVCLLRCSDHGQCDPFTKRCACDPFWMENPIHRFLGDGVSNCEWSVLYVVLSCFMGIILIMSVSWACVCCCKRRRRTKVRKKTKYTILDNMDDQERVELRPKYSLKHRSTEHNSSLMMSESEFDSEQDTIFTRERQDKGKGHSNGAAKNGDAFNYHSVDG</sequence>
<dbReference type="Pfam" id="PF23597">
    <property type="entry name" value="KIAA0319_N"/>
    <property type="match status" value="1"/>
</dbReference>
<feature type="region of interest" description="Disordered" evidence="9">
    <location>
        <begin position="184"/>
        <end position="301"/>
    </location>
</feature>
<feature type="compositionally biased region" description="Basic and acidic residues" evidence="9">
    <location>
        <begin position="1049"/>
        <end position="1058"/>
    </location>
</feature>
<dbReference type="FunFam" id="2.60.40.10:FF:000257">
    <property type="entry name" value="Dyslexia-associated protein KIAA0319-like"/>
    <property type="match status" value="1"/>
</dbReference>
<feature type="compositionally biased region" description="Polar residues" evidence="9">
    <location>
        <begin position="278"/>
        <end position="297"/>
    </location>
</feature>
<evidence type="ECO:0000256" key="2">
    <source>
        <dbReference type="ARBA" id="ARBA00022475"/>
    </source>
</evidence>
<accession>A0A9Q1F9P2</accession>
<dbReference type="PANTHER" id="PTHR46182">
    <property type="entry name" value="FI19480P1"/>
    <property type="match status" value="1"/>
</dbReference>
<dbReference type="CDD" id="cd00146">
    <property type="entry name" value="PKD"/>
    <property type="match status" value="2"/>
</dbReference>
<keyword evidence="7 10" id="KW-0472">Membrane</keyword>
<proteinExistence type="predicted"/>
<evidence type="ECO:0000256" key="1">
    <source>
        <dbReference type="ARBA" id="ARBA00004236"/>
    </source>
</evidence>
<keyword evidence="5" id="KW-0677">Repeat</keyword>
<keyword evidence="14" id="KW-1185">Reference proteome</keyword>
<dbReference type="InterPro" id="IPR029865">
    <property type="entry name" value="KIAA0319-like"/>
</dbReference>
<gene>
    <name evidence="13" type="ORF">SKAU_G00215150</name>
</gene>
<dbReference type="FunFam" id="2.60.40.10:FF:000258">
    <property type="entry name" value="Dyslexia-associated protein KIAA0319 homolog"/>
    <property type="match status" value="1"/>
</dbReference>
<dbReference type="InterPro" id="IPR013783">
    <property type="entry name" value="Ig-like_fold"/>
</dbReference>
<dbReference type="GO" id="GO:0005886">
    <property type="term" value="C:plasma membrane"/>
    <property type="evidence" value="ECO:0007669"/>
    <property type="project" value="UniProtKB-SubCell"/>
</dbReference>
<evidence type="ECO:0000256" key="9">
    <source>
        <dbReference type="SAM" id="MobiDB-lite"/>
    </source>
</evidence>
<dbReference type="InterPro" id="IPR011106">
    <property type="entry name" value="MANSC_N"/>
</dbReference>
<feature type="compositionally biased region" description="Low complexity" evidence="9">
    <location>
        <begin position="263"/>
        <end position="277"/>
    </location>
</feature>
<dbReference type="InterPro" id="IPR056502">
    <property type="entry name" value="KIAA0319-like_C"/>
</dbReference>
<dbReference type="GO" id="GO:0031410">
    <property type="term" value="C:cytoplasmic vesicle"/>
    <property type="evidence" value="ECO:0007669"/>
    <property type="project" value="TreeGrafter"/>
</dbReference>
<dbReference type="EMBL" id="JAINUF010000007">
    <property type="protein sequence ID" value="KAJ8353948.1"/>
    <property type="molecule type" value="Genomic_DNA"/>
</dbReference>
<dbReference type="SMART" id="SM00089">
    <property type="entry name" value="PKD"/>
    <property type="match status" value="5"/>
</dbReference>
<keyword evidence="3 10" id="KW-0812">Transmembrane</keyword>
<comment type="subcellular location">
    <subcellularLocation>
        <location evidence="1">Cell membrane</location>
    </subcellularLocation>
</comment>
<dbReference type="SUPFAM" id="SSF49299">
    <property type="entry name" value="PKD domain"/>
    <property type="match status" value="4"/>
</dbReference>
<feature type="region of interest" description="Disordered" evidence="9">
    <location>
        <begin position="1021"/>
        <end position="1078"/>
    </location>
</feature>
<dbReference type="Gene3D" id="2.60.40.10">
    <property type="entry name" value="Immunoglobulins"/>
    <property type="match status" value="5"/>
</dbReference>
<name>A0A9Q1F9P2_SYNKA</name>
<evidence type="ECO:0000256" key="5">
    <source>
        <dbReference type="ARBA" id="ARBA00022737"/>
    </source>
</evidence>
<evidence type="ECO:0000313" key="14">
    <source>
        <dbReference type="Proteomes" id="UP001152622"/>
    </source>
</evidence>
<dbReference type="GO" id="GO:0001764">
    <property type="term" value="P:neuron migration"/>
    <property type="evidence" value="ECO:0007669"/>
    <property type="project" value="TreeGrafter"/>
</dbReference>
<evidence type="ECO:0000256" key="7">
    <source>
        <dbReference type="ARBA" id="ARBA00023136"/>
    </source>
</evidence>
<dbReference type="Proteomes" id="UP001152622">
    <property type="component" value="Chromosome 7"/>
</dbReference>
<dbReference type="AlphaFoldDB" id="A0A9Q1F9P2"/>
<evidence type="ECO:0000256" key="8">
    <source>
        <dbReference type="ARBA" id="ARBA00023180"/>
    </source>
</evidence>
<feature type="domain" description="MANSC" evidence="12">
    <location>
        <begin position="12"/>
        <end position="98"/>
    </location>
</feature>
<keyword evidence="4 11" id="KW-0732">Signal</keyword>
<keyword evidence="8" id="KW-0325">Glycoprotein</keyword>
<dbReference type="Pfam" id="PF22352">
    <property type="entry name" value="K319L-like_PKD"/>
    <property type="match status" value="5"/>
</dbReference>
<keyword evidence="6 10" id="KW-1133">Transmembrane helix</keyword>
<dbReference type="InterPro" id="IPR013980">
    <property type="entry name" value="MANSC_dom"/>
</dbReference>
<dbReference type="PROSITE" id="PS50986">
    <property type="entry name" value="MANSC"/>
    <property type="match status" value="1"/>
</dbReference>
<dbReference type="SMART" id="SM00765">
    <property type="entry name" value="MANEC"/>
    <property type="match status" value="1"/>
</dbReference>
<evidence type="ECO:0000256" key="6">
    <source>
        <dbReference type="ARBA" id="ARBA00022989"/>
    </source>
</evidence>
<organism evidence="13 14">
    <name type="scientific">Synaphobranchus kaupii</name>
    <name type="common">Kaup's arrowtooth eel</name>
    <dbReference type="NCBI Taxonomy" id="118154"/>
    <lineage>
        <taxon>Eukaryota</taxon>
        <taxon>Metazoa</taxon>
        <taxon>Chordata</taxon>
        <taxon>Craniata</taxon>
        <taxon>Vertebrata</taxon>
        <taxon>Euteleostomi</taxon>
        <taxon>Actinopterygii</taxon>
        <taxon>Neopterygii</taxon>
        <taxon>Teleostei</taxon>
        <taxon>Anguilliformes</taxon>
        <taxon>Synaphobranchidae</taxon>
        <taxon>Synaphobranchus</taxon>
    </lineage>
</organism>
<dbReference type="Pfam" id="PF23620">
    <property type="entry name" value="KIAA0319"/>
    <property type="match status" value="1"/>
</dbReference>
<protein>
    <recommendedName>
        <fullName evidence="12">MANSC domain-containing protein</fullName>
    </recommendedName>
</protein>
<evidence type="ECO:0000256" key="11">
    <source>
        <dbReference type="SAM" id="SignalP"/>
    </source>
</evidence>
<evidence type="ECO:0000256" key="10">
    <source>
        <dbReference type="SAM" id="Phobius"/>
    </source>
</evidence>
<comment type="caution">
    <text evidence="13">The sequence shown here is derived from an EMBL/GenBank/DDBJ whole genome shotgun (WGS) entry which is preliminary data.</text>
</comment>
<feature type="compositionally biased region" description="Polar residues" evidence="9">
    <location>
        <begin position="218"/>
        <end position="237"/>
    </location>
</feature>
<evidence type="ECO:0000256" key="4">
    <source>
        <dbReference type="ARBA" id="ARBA00022729"/>
    </source>
</evidence>
<feature type="transmembrane region" description="Helical" evidence="10">
    <location>
        <begin position="964"/>
        <end position="989"/>
    </location>
</feature>
<feature type="signal peptide" evidence="11">
    <location>
        <begin position="1"/>
        <end position="21"/>
    </location>
</feature>
<dbReference type="InterPro" id="IPR035986">
    <property type="entry name" value="PKD_dom_sf"/>
</dbReference>
<feature type="chain" id="PRO_5040275962" description="MANSC domain-containing protein" evidence="11">
    <location>
        <begin position="22"/>
        <end position="1078"/>
    </location>
</feature>
<dbReference type="InterPro" id="IPR022409">
    <property type="entry name" value="PKD/Chitinase_dom"/>
</dbReference>
<reference evidence="13" key="1">
    <citation type="journal article" date="2023" name="Science">
        <title>Genome structures resolve the early diversification of teleost fishes.</title>
        <authorList>
            <person name="Parey E."/>
            <person name="Louis A."/>
            <person name="Montfort J."/>
            <person name="Bouchez O."/>
            <person name="Roques C."/>
            <person name="Iampietro C."/>
            <person name="Lluch J."/>
            <person name="Castinel A."/>
            <person name="Donnadieu C."/>
            <person name="Desvignes T."/>
            <person name="Floi Bucao C."/>
            <person name="Jouanno E."/>
            <person name="Wen M."/>
            <person name="Mejri S."/>
            <person name="Dirks R."/>
            <person name="Jansen H."/>
            <person name="Henkel C."/>
            <person name="Chen W.J."/>
            <person name="Zahm M."/>
            <person name="Cabau C."/>
            <person name="Klopp C."/>
            <person name="Thompson A.W."/>
            <person name="Robinson-Rechavi M."/>
            <person name="Braasch I."/>
            <person name="Lecointre G."/>
            <person name="Bobe J."/>
            <person name="Postlethwait J.H."/>
            <person name="Berthelot C."/>
            <person name="Roest Crollius H."/>
            <person name="Guiguen Y."/>
        </authorList>
    </citation>
    <scope>NUCLEOTIDE SEQUENCE</scope>
    <source>
        <strain evidence="13">WJC10195</strain>
    </source>
</reference>
<dbReference type="OrthoDB" id="536372at2759"/>
<evidence type="ECO:0000256" key="3">
    <source>
        <dbReference type="ARBA" id="ARBA00022692"/>
    </source>
</evidence>
<keyword evidence="2" id="KW-1003">Cell membrane</keyword>
<dbReference type="FunFam" id="2.60.40.10:FF:000061">
    <property type="entry name" value="Dyslexia-associated protein KIAA0319 homolog"/>
    <property type="match status" value="2"/>
</dbReference>
<evidence type="ECO:0000313" key="13">
    <source>
        <dbReference type="EMBL" id="KAJ8353948.1"/>
    </source>
</evidence>
<evidence type="ECO:0000259" key="12">
    <source>
        <dbReference type="PROSITE" id="PS50986"/>
    </source>
</evidence>
<dbReference type="PANTHER" id="PTHR46182:SF1">
    <property type="entry name" value="DYSLEXIA-ASSOCIATED PROTEIN KIAA0319"/>
    <property type="match status" value="1"/>
</dbReference>